<dbReference type="Pfam" id="PF02585">
    <property type="entry name" value="PIG-L"/>
    <property type="match status" value="1"/>
</dbReference>
<proteinExistence type="predicted"/>
<dbReference type="EMBL" id="DVOE01000010">
    <property type="protein sequence ID" value="HIU98362.1"/>
    <property type="molecule type" value="Genomic_DNA"/>
</dbReference>
<dbReference type="SUPFAM" id="SSF102588">
    <property type="entry name" value="LmbE-like"/>
    <property type="match status" value="1"/>
</dbReference>
<accession>A0A9D1N8B0</accession>
<comment type="caution">
    <text evidence="1">The sequence shown here is derived from an EMBL/GenBank/DDBJ whole genome shotgun (WGS) entry which is preliminary data.</text>
</comment>
<evidence type="ECO:0000313" key="2">
    <source>
        <dbReference type="Proteomes" id="UP000886857"/>
    </source>
</evidence>
<evidence type="ECO:0000313" key="1">
    <source>
        <dbReference type="EMBL" id="HIU98362.1"/>
    </source>
</evidence>
<sequence>MEKFVPASAGDKDVKFLAVSAHKDDMEMFAFDGIVRSARGEGGFVGVVLTDGGACPRAPQFAGVSDEDMAELRSAEQKRAAETGGYNALYLFEESSAAVKERRASLVDGVEAVLREYPRLKALYLHNPFDRHPTHVGAFCVAMDAVRRLPEDMLPEKIYGCEVWRDLDWVPDSEKVVFDVSGSEGFASDLMASFVTQNAVKRYDIAALARRKAHATFGKSHEGDTATALIYAVDLTPLARGTDADTEAYVRDMLRRFDEDMHREVWLKK</sequence>
<dbReference type="InterPro" id="IPR024078">
    <property type="entry name" value="LmbE-like_dom_sf"/>
</dbReference>
<dbReference type="Proteomes" id="UP000886857">
    <property type="component" value="Unassembled WGS sequence"/>
</dbReference>
<dbReference type="InterPro" id="IPR003737">
    <property type="entry name" value="GlcNAc_PI_deacetylase-related"/>
</dbReference>
<reference evidence="1" key="2">
    <citation type="journal article" date="2021" name="PeerJ">
        <title>Extensive microbial diversity within the chicken gut microbiome revealed by metagenomics and culture.</title>
        <authorList>
            <person name="Gilroy R."/>
            <person name="Ravi A."/>
            <person name="Getino M."/>
            <person name="Pursley I."/>
            <person name="Horton D.L."/>
            <person name="Alikhan N.F."/>
            <person name="Baker D."/>
            <person name="Gharbi K."/>
            <person name="Hall N."/>
            <person name="Watson M."/>
            <person name="Adriaenssens E.M."/>
            <person name="Foster-Nyarko E."/>
            <person name="Jarju S."/>
            <person name="Secka A."/>
            <person name="Antonio M."/>
            <person name="Oren A."/>
            <person name="Chaudhuri R.R."/>
            <person name="La Ragione R."/>
            <person name="Hildebrand F."/>
            <person name="Pallen M.J."/>
        </authorList>
    </citation>
    <scope>NUCLEOTIDE SEQUENCE</scope>
    <source>
        <strain evidence="1">10406</strain>
    </source>
</reference>
<protein>
    <submittedName>
        <fullName evidence="1">PIG-L family deacetylase</fullName>
    </submittedName>
</protein>
<gene>
    <name evidence="1" type="ORF">IAC73_00785</name>
</gene>
<dbReference type="AlphaFoldDB" id="A0A9D1N8B0"/>
<name>A0A9D1N8B0_9FIRM</name>
<reference evidence="1" key="1">
    <citation type="submission" date="2020-10" db="EMBL/GenBank/DDBJ databases">
        <authorList>
            <person name="Gilroy R."/>
        </authorList>
    </citation>
    <scope>NUCLEOTIDE SEQUENCE</scope>
    <source>
        <strain evidence="1">10406</strain>
    </source>
</reference>
<organism evidence="1 2">
    <name type="scientific">Candidatus Limadaptatus stercoripullorum</name>
    <dbReference type="NCBI Taxonomy" id="2840846"/>
    <lineage>
        <taxon>Bacteria</taxon>
        <taxon>Bacillati</taxon>
        <taxon>Bacillota</taxon>
        <taxon>Clostridia</taxon>
        <taxon>Eubacteriales</taxon>
        <taxon>Candidatus Limadaptatus</taxon>
    </lineage>
</organism>
<dbReference type="Gene3D" id="3.40.50.10320">
    <property type="entry name" value="LmbE-like"/>
    <property type="match status" value="1"/>
</dbReference>